<organism evidence="1 2">
    <name type="scientific">Pluteus cervinus</name>
    <dbReference type="NCBI Taxonomy" id="181527"/>
    <lineage>
        <taxon>Eukaryota</taxon>
        <taxon>Fungi</taxon>
        <taxon>Dikarya</taxon>
        <taxon>Basidiomycota</taxon>
        <taxon>Agaricomycotina</taxon>
        <taxon>Agaricomycetes</taxon>
        <taxon>Agaricomycetidae</taxon>
        <taxon>Agaricales</taxon>
        <taxon>Pluteineae</taxon>
        <taxon>Pluteaceae</taxon>
        <taxon>Pluteus</taxon>
    </lineage>
</organism>
<sequence>MFTTSYTQIEVFSSIRSRILQIYIFGRPCSSKHSYTLFRTTTRRCTTCCPVEQVGHGFPPCIISFSQFPLLRKLDLYRGVEPFPRTFFRWTLSFLSDLPPANSLQEITFNFPMLTLPVPPVPTSGDQTQSNTEGESQRALREFFLLLLAGPYEERKDALESITEFDALLMDFVNLKTFCVISKAPDTFFHERLPRLNETGRLVLQPPSESSIDVF</sequence>
<evidence type="ECO:0000313" key="2">
    <source>
        <dbReference type="Proteomes" id="UP000308600"/>
    </source>
</evidence>
<name>A0ACD3A8A1_9AGAR</name>
<keyword evidence="2" id="KW-1185">Reference proteome</keyword>
<proteinExistence type="predicted"/>
<gene>
    <name evidence="1" type="ORF">BDN72DRAFT_420217</name>
</gene>
<reference evidence="1 2" key="1">
    <citation type="journal article" date="2019" name="Nat. Ecol. Evol.">
        <title>Megaphylogeny resolves global patterns of mushroom evolution.</title>
        <authorList>
            <person name="Varga T."/>
            <person name="Krizsan K."/>
            <person name="Foldi C."/>
            <person name="Dima B."/>
            <person name="Sanchez-Garcia M."/>
            <person name="Sanchez-Ramirez S."/>
            <person name="Szollosi G.J."/>
            <person name="Szarkandi J.G."/>
            <person name="Papp V."/>
            <person name="Albert L."/>
            <person name="Andreopoulos W."/>
            <person name="Angelini C."/>
            <person name="Antonin V."/>
            <person name="Barry K.W."/>
            <person name="Bougher N.L."/>
            <person name="Buchanan P."/>
            <person name="Buyck B."/>
            <person name="Bense V."/>
            <person name="Catcheside P."/>
            <person name="Chovatia M."/>
            <person name="Cooper J."/>
            <person name="Damon W."/>
            <person name="Desjardin D."/>
            <person name="Finy P."/>
            <person name="Geml J."/>
            <person name="Haridas S."/>
            <person name="Hughes K."/>
            <person name="Justo A."/>
            <person name="Karasinski D."/>
            <person name="Kautmanova I."/>
            <person name="Kiss B."/>
            <person name="Kocsube S."/>
            <person name="Kotiranta H."/>
            <person name="LaButti K.M."/>
            <person name="Lechner B.E."/>
            <person name="Liimatainen K."/>
            <person name="Lipzen A."/>
            <person name="Lukacs Z."/>
            <person name="Mihaltcheva S."/>
            <person name="Morgado L.N."/>
            <person name="Niskanen T."/>
            <person name="Noordeloos M.E."/>
            <person name="Ohm R.A."/>
            <person name="Ortiz-Santana B."/>
            <person name="Ovrebo C."/>
            <person name="Racz N."/>
            <person name="Riley R."/>
            <person name="Savchenko A."/>
            <person name="Shiryaev A."/>
            <person name="Soop K."/>
            <person name="Spirin V."/>
            <person name="Szebenyi C."/>
            <person name="Tomsovsky M."/>
            <person name="Tulloss R.E."/>
            <person name="Uehling J."/>
            <person name="Grigoriev I.V."/>
            <person name="Vagvolgyi C."/>
            <person name="Papp T."/>
            <person name="Martin F.M."/>
            <person name="Miettinen O."/>
            <person name="Hibbett D.S."/>
            <person name="Nagy L.G."/>
        </authorList>
    </citation>
    <scope>NUCLEOTIDE SEQUENCE [LARGE SCALE GENOMIC DNA]</scope>
    <source>
        <strain evidence="1 2">NL-1719</strain>
    </source>
</reference>
<dbReference type="EMBL" id="ML208623">
    <property type="protein sequence ID" value="TFK61866.1"/>
    <property type="molecule type" value="Genomic_DNA"/>
</dbReference>
<accession>A0ACD3A8A1</accession>
<evidence type="ECO:0000313" key="1">
    <source>
        <dbReference type="EMBL" id="TFK61866.1"/>
    </source>
</evidence>
<protein>
    <submittedName>
        <fullName evidence="1">Uncharacterized protein</fullName>
    </submittedName>
</protein>
<dbReference type="Proteomes" id="UP000308600">
    <property type="component" value="Unassembled WGS sequence"/>
</dbReference>